<evidence type="ECO:0000313" key="1">
    <source>
        <dbReference type="EMBL" id="CAI8617370.1"/>
    </source>
</evidence>
<dbReference type="Proteomes" id="UP001157006">
    <property type="component" value="Chromosome 6"/>
</dbReference>
<keyword evidence="2" id="KW-1185">Reference proteome</keyword>
<accession>A0AAV1B7R0</accession>
<name>A0AAV1B7R0_VICFA</name>
<evidence type="ECO:0000313" key="2">
    <source>
        <dbReference type="Proteomes" id="UP001157006"/>
    </source>
</evidence>
<gene>
    <name evidence="1" type="ORF">VFH_VI073560</name>
</gene>
<organism evidence="1 2">
    <name type="scientific">Vicia faba</name>
    <name type="common">Broad bean</name>
    <name type="synonym">Faba vulgaris</name>
    <dbReference type="NCBI Taxonomy" id="3906"/>
    <lineage>
        <taxon>Eukaryota</taxon>
        <taxon>Viridiplantae</taxon>
        <taxon>Streptophyta</taxon>
        <taxon>Embryophyta</taxon>
        <taxon>Tracheophyta</taxon>
        <taxon>Spermatophyta</taxon>
        <taxon>Magnoliopsida</taxon>
        <taxon>eudicotyledons</taxon>
        <taxon>Gunneridae</taxon>
        <taxon>Pentapetalae</taxon>
        <taxon>rosids</taxon>
        <taxon>fabids</taxon>
        <taxon>Fabales</taxon>
        <taxon>Fabaceae</taxon>
        <taxon>Papilionoideae</taxon>
        <taxon>50 kb inversion clade</taxon>
        <taxon>NPAAA clade</taxon>
        <taxon>Hologalegina</taxon>
        <taxon>IRL clade</taxon>
        <taxon>Fabeae</taxon>
        <taxon>Vicia</taxon>
    </lineage>
</organism>
<reference evidence="1 2" key="1">
    <citation type="submission" date="2023-01" db="EMBL/GenBank/DDBJ databases">
        <authorList>
            <person name="Kreplak J."/>
        </authorList>
    </citation>
    <scope>NUCLEOTIDE SEQUENCE [LARGE SCALE GENOMIC DNA]</scope>
</reference>
<proteinExistence type="predicted"/>
<protein>
    <recommendedName>
        <fullName evidence="3">Transmembrane protein</fullName>
    </recommendedName>
</protein>
<dbReference type="AlphaFoldDB" id="A0AAV1B7R0"/>
<dbReference type="EMBL" id="OX451741">
    <property type="protein sequence ID" value="CAI8617370.1"/>
    <property type="molecule type" value="Genomic_DNA"/>
</dbReference>
<sequence>MHMHINSDKKQNGNINYHDSGEMVVLSQFVNVLVVVTTWRYMVSLVGLNGLSGGVGRTLDLVFYGYVCGVDEFSVVTKQMEVMEVRKGEGKVCSSRVCMVMLLSWWNGLPRRMKMRL</sequence>
<evidence type="ECO:0008006" key="3">
    <source>
        <dbReference type="Google" id="ProtNLM"/>
    </source>
</evidence>